<dbReference type="Proteomes" id="UP000024635">
    <property type="component" value="Unassembled WGS sequence"/>
</dbReference>
<organism evidence="1 2">
    <name type="scientific">Ancylostoma ceylanicum</name>
    <dbReference type="NCBI Taxonomy" id="53326"/>
    <lineage>
        <taxon>Eukaryota</taxon>
        <taxon>Metazoa</taxon>
        <taxon>Ecdysozoa</taxon>
        <taxon>Nematoda</taxon>
        <taxon>Chromadorea</taxon>
        <taxon>Rhabditida</taxon>
        <taxon>Rhabditina</taxon>
        <taxon>Rhabditomorpha</taxon>
        <taxon>Strongyloidea</taxon>
        <taxon>Ancylostomatidae</taxon>
        <taxon>Ancylostomatinae</taxon>
        <taxon>Ancylostoma</taxon>
    </lineage>
</organism>
<reference evidence="2" key="1">
    <citation type="journal article" date="2015" name="Nat. Genet.">
        <title>The genome and transcriptome of the zoonotic hookworm Ancylostoma ceylanicum identify infection-specific gene families.</title>
        <authorList>
            <person name="Schwarz E.M."/>
            <person name="Hu Y."/>
            <person name="Antoshechkin I."/>
            <person name="Miller M.M."/>
            <person name="Sternberg P.W."/>
            <person name="Aroian R.V."/>
        </authorList>
    </citation>
    <scope>NUCLEOTIDE SEQUENCE</scope>
    <source>
        <strain evidence="2">HY135</strain>
    </source>
</reference>
<name>A0A016UPD6_9BILA</name>
<proteinExistence type="predicted"/>
<keyword evidence="2" id="KW-1185">Reference proteome</keyword>
<comment type="caution">
    <text evidence="1">The sequence shown here is derived from an EMBL/GenBank/DDBJ whole genome shotgun (WGS) entry which is preliminary data.</text>
</comment>
<protein>
    <submittedName>
        <fullName evidence="1">Uncharacterized protein</fullName>
    </submittedName>
</protein>
<sequence length="76" mass="8608">MVLQAHGSEVTSQEDSKKLPMAEWAVLTAGSYPETGDNLLQRTCRSVFQRQERLRDLGTTGAAQYWEPPLHPDFFL</sequence>
<evidence type="ECO:0000313" key="2">
    <source>
        <dbReference type="Proteomes" id="UP000024635"/>
    </source>
</evidence>
<gene>
    <name evidence="1" type="primary">Acey_s0032.g2462</name>
    <name evidence="1" type="ORF">Y032_0032g2462</name>
</gene>
<accession>A0A016UPD6</accession>
<dbReference type="AlphaFoldDB" id="A0A016UPD6"/>
<dbReference type="EMBL" id="JARK01001368">
    <property type="protein sequence ID" value="EYC16732.1"/>
    <property type="molecule type" value="Genomic_DNA"/>
</dbReference>
<evidence type="ECO:0000313" key="1">
    <source>
        <dbReference type="EMBL" id="EYC16732.1"/>
    </source>
</evidence>